<sequence length="437" mass="50985">MDNANTTINDTTKIPFVNETIDIATTSDLREHILHLIHRLQIPNWYGTIASTEQFQIYKLKGALTNVIYRLESPLLLSDDVTTIPSLLLRIYGDQDDSSVDREYELKSLQKLHDVGMRGPIILGIFNNGRIESFFDGFHSLEREEIRDMSISRSIAMALKELHVKIQLDGESVRGQPDCWLKINKWIHTIGRQLEQFSMGNDVVEKLLLCPKWEFFNTSIHKYREWLQKQESKYEGGSLPLLHLKFCHNDLQQGNILHNYRKRQETNKDDVILIDYEYAGPNPISFDISNHLTEWVHDYNNQEDPAKCVGEKYPTTLELQNFLSTYLNHLSSTTNDDNDADLVRLHNSIIRWRPCTQLFWSVWAILQGGALLVDKNAHTQGHSDDGDKFDYNRFCQEKMSYFWGDLIKFGIVNKNDLEKYDIRYIESEFLPETYIKS</sequence>
<dbReference type="RefSeq" id="XP_003672233.1">
    <property type="nucleotide sequence ID" value="XM_003672185.1"/>
</dbReference>
<dbReference type="OMA" id="EAPYYKI"/>
<dbReference type="PANTHER" id="PTHR22603:SF93">
    <property type="entry name" value="RE24176P"/>
    <property type="match status" value="1"/>
</dbReference>
<dbReference type="OrthoDB" id="10267235at2759"/>
<dbReference type="GO" id="GO:0005737">
    <property type="term" value="C:cytoplasm"/>
    <property type="evidence" value="ECO:0007669"/>
    <property type="project" value="TreeGrafter"/>
</dbReference>
<dbReference type="CDD" id="cd05157">
    <property type="entry name" value="ETNK_euk"/>
    <property type="match status" value="1"/>
</dbReference>
<dbReference type="eggNOG" id="KOG2686">
    <property type="taxonomic scope" value="Eukaryota"/>
</dbReference>
<keyword evidence="3" id="KW-1185">Reference proteome</keyword>
<reference evidence="2 3" key="1">
    <citation type="journal article" date="2011" name="Proc. Natl. Acad. Sci. U.S.A.">
        <title>Evolutionary erosion of yeast sex chromosomes by mating-type switching accidents.</title>
        <authorList>
            <person name="Gordon J.L."/>
            <person name="Armisen D."/>
            <person name="Proux-Wera E."/>
            <person name="Oheigeartaigh S.S."/>
            <person name="Byrne K.P."/>
            <person name="Wolfe K.H."/>
        </authorList>
    </citation>
    <scope>NUCLEOTIDE SEQUENCE [LARGE SCALE GENOMIC DNA]</scope>
    <source>
        <strain evidence="3">ATCC 10597 / BCRC 20456 / CBS 421 / NBRC 0211 / NRRL Y-12639</strain>
    </source>
</reference>
<evidence type="ECO:0000313" key="3">
    <source>
        <dbReference type="Proteomes" id="UP000000689"/>
    </source>
</evidence>
<dbReference type="HOGENOM" id="CLU_012712_4_2_1"/>
<name>G0WGR2_NAUDC</name>
<dbReference type="AlphaFoldDB" id="G0WGR2"/>
<accession>G0WGR2</accession>
<dbReference type="InterPro" id="IPR011009">
    <property type="entry name" value="Kinase-like_dom_sf"/>
</dbReference>
<dbReference type="Gene3D" id="3.90.1200.10">
    <property type="match status" value="1"/>
</dbReference>
<organism evidence="2 3">
    <name type="scientific">Naumovozyma dairenensis (strain ATCC 10597 / BCRC 20456 / CBS 421 / NBRC 0211 / NRRL Y-12639)</name>
    <name type="common">Saccharomyces dairenensis</name>
    <dbReference type="NCBI Taxonomy" id="1071378"/>
    <lineage>
        <taxon>Eukaryota</taxon>
        <taxon>Fungi</taxon>
        <taxon>Dikarya</taxon>
        <taxon>Ascomycota</taxon>
        <taxon>Saccharomycotina</taxon>
        <taxon>Saccharomycetes</taxon>
        <taxon>Saccharomycetales</taxon>
        <taxon>Saccharomycetaceae</taxon>
        <taxon>Naumovozyma</taxon>
    </lineage>
</organism>
<proteinExistence type="inferred from homology"/>
<evidence type="ECO:0000313" key="2">
    <source>
        <dbReference type="EMBL" id="CCD26990.1"/>
    </source>
</evidence>
<dbReference type="GO" id="GO:0004305">
    <property type="term" value="F:ethanolamine kinase activity"/>
    <property type="evidence" value="ECO:0007669"/>
    <property type="project" value="EnsemblFungi"/>
</dbReference>
<gene>
    <name evidence="2" type="primary">NDAI0J00980</name>
    <name evidence="2" type="ordered locus">NDAI_0J00980</name>
</gene>
<comment type="similarity">
    <text evidence="1">Belongs to the choline/ethanolamine kinase family.</text>
</comment>
<dbReference type="STRING" id="1071378.G0WGR2"/>
<evidence type="ECO:0000256" key="1">
    <source>
        <dbReference type="ARBA" id="ARBA00038211"/>
    </source>
</evidence>
<dbReference type="SUPFAM" id="SSF56112">
    <property type="entry name" value="Protein kinase-like (PK-like)"/>
    <property type="match status" value="1"/>
</dbReference>
<evidence type="ECO:0008006" key="4">
    <source>
        <dbReference type="Google" id="ProtNLM"/>
    </source>
</evidence>
<dbReference type="GeneID" id="11494170"/>
<protein>
    <recommendedName>
        <fullName evidence="4">Choline kinase N-terminal domain-containing protein</fullName>
    </recommendedName>
</protein>
<dbReference type="Pfam" id="PF01633">
    <property type="entry name" value="Choline_kinase"/>
    <property type="match status" value="1"/>
</dbReference>
<dbReference type="GO" id="GO:0006646">
    <property type="term" value="P:phosphatidylethanolamine biosynthetic process"/>
    <property type="evidence" value="ECO:0007669"/>
    <property type="project" value="EnsemblFungi"/>
</dbReference>
<dbReference type="Gene3D" id="3.30.200.20">
    <property type="entry name" value="Phosphorylase Kinase, domain 1"/>
    <property type="match status" value="1"/>
</dbReference>
<dbReference type="GO" id="GO:0004103">
    <property type="term" value="F:choline kinase activity"/>
    <property type="evidence" value="ECO:0007669"/>
    <property type="project" value="EnsemblFungi"/>
</dbReference>
<dbReference type="PANTHER" id="PTHR22603">
    <property type="entry name" value="CHOLINE/ETHANOALAMINE KINASE"/>
    <property type="match status" value="1"/>
</dbReference>
<dbReference type="KEGG" id="ndi:NDAI_0J00980"/>
<dbReference type="EMBL" id="HE580276">
    <property type="protein sequence ID" value="CCD26990.1"/>
    <property type="molecule type" value="Genomic_DNA"/>
</dbReference>
<dbReference type="Proteomes" id="UP000000689">
    <property type="component" value="Chromosome 10"/>
</dbReference>